<accession>A0A3N4RUQ0</accession>
<dbReference type="AlphaFoldDB" id="A0A3N4RUQ0"/>
<keyword evidence="2" id="KW-1185">Reference proteome</keyword>
<comment type="caution">
    <text evidence="1">The sequence shown here is derived from an EMBL/GenBank/DDBJ whole genome shotgun (WGS) entry which is preliminary data.</text>
</comment>
<organism evidence="1 2">
    <name type="scientific">Kitasatospora cineracea</name>
    <dbReference type="NCBI Taxonomy" id="88074"/>
    <lineage>
        <taxon>Bacteria</taxon>
        <taxon>Bacillati</taxon>
        <taxon>Actinomycetota</taxon>
        <taxon>Actinomycetes</taxon>
        <taxon>Kitasatosporales</taxon>
        <taxon>Streptomycetaceae</taxon>
        <taxon>Kitasatospora</taxon>
    </lineage>
</organism>
<proteinExistence type="predicted"/>
<dbReference type="Proteomes" id="UP000266906">
    <property type="component" value="Unassembled WGS sequence"/>
</dbReference>
<dbReference type="RefSeq" id="WP_123819853.1">
    <property type="nucleotide sequence ID" value="NZ_RKQG01000001.1"/>
</dbReference>
<evidence type="ECO:0000313" key="1">
    <source>
        <dbReference type="EMBL" id="RPE37062.1"/>
    </source>
</evidence>
<evidence type="ECO:0000313" key="2">
    <source>
        <dbReference type="Proteomes" id="UP000266906"/>
    </source>
</evidence>
<sequence>MPLLAARDGVDTAVQQTRAHPGTDTWYAAEHIARLLADAGRAEEPVAVLEQHTRTGRHDRAGHLIDLGRFPEALILFQHTDPAPPPPVPTTDL</sequence>
<evidence type="ECO:0008006" key="3">
    <source>
        <dbReference type="Google" id="ProtNLM"/>
    </source>
</evidence>
<dbReference type="EMBL" id="RKQG01000001">
    <property type="protein sequence ID" value="RPE37062.1"/>
    <property type="molecule type" value="Genomic_DNA"/>
</dbReference>
<name>A0A3N4RUQ0_9ACTN</name>
<reference evidence="1 2" key="1">
    <citation type="submission" date="2018-11" db="EMBL/GenBank/DDBJ databases">
        <title>Sequencing the genomes of 1000 actinobacteria strains.</title>
        <authorList>
            <person name="Klenk H.-P."/>
        </authorList>
    </citation>
    <scope>NUCLEOTIDE SEQUENCE [LARGE SCALE GENOMIC DNA]</scope>
    <source>
        <strain evidence="1 2">DSM 44781</strain>
    </source>
</reference>
<protein>
    <recommendedName>
        <fullName evidence="3">Tetratricopeptide repeat protein</fullName>
    </recommendedName>
</protein>
<gene>
    <name evidence="1" type="ORF">EDD38_5446</name>
</gene>